<evidence type="ECO:0000313" key="2">
    <source>
        <dbReference type="Proteomes" id="UP001225356"/>
    </source>
</evidence>
<comment type="caution">
    <text evidence="1">The sequence shown here is derived from an EMBL/GenBank/DDBJ whole genome shotgun (WGS) entry which is preliminary data.</text>
</comment>
<evidence type="ECO:0008006" key="3">
    <source>
        <dbReference type="Google" id="ProtNLM"/>
    </source>
</evidence>
<organism evidence="1 2">
    <name type="scientific">Streptosporangium lutulentum</name>
    <dbReference type="NCBI Taxonomy" id="1461250"/>
    <lineage>
        <taxon>Bacteria</taxon>
        <taxon>Bacillati</taxon>
        <taxon>Actinomycetota</taxon>
        <taxon>Actinomycetes</taxon>
        <taxon>Streptosporangiales</taxon>
        <taxon>Streptosporangiaceae</taxon>
        <taxon>Streptosporangium</taxon>
    </lineage>
</organism>
<reference evidence="1 2" key="1">
    <citation type="submission" date="2023-07" db="EMBL/GenBank/DDBJ databases">
        <title>Sequencing the genomes of 1000 actinobacteria strains.</title>
        <authorList>
            <person name="Klenk H.-P."/>
        </authorList>
    </citation>
    <scope>NUCLEOTIDE SEQUENCE [LARGE SCALE GENOMIC DNA]</scope>
    <source>
        <strain evidence="1 2">DSM 46740</strain>
    </source>
</reference>
<protein>
    <recommendedName>
        <fullName evidence="3">Lactococcin 972 family bacteriocin</fullName>
    </recommendedName>
</protein>
<accession>A0ABT9QLE4</accession>
<dbReference type="PROSITE" id="PS51318">
    <property type="entry name" value="TAT"/>
    <property type="match status" value="1"/>
</dbReference>
<evidence type="ECO:0000313" key="1">
    <source>
        <dbReference type="EMBL" id="MDP9847573.1"/>
    </source>
</evidence>
<dbReference type="RefSeq" id="WP_307564648.1">
    <property type="nucleotide sequence ID" value="NZ_JAUSQU010000001.1"/>
</dbReference>
<keyword evidence="2" id="KW-1185">Reference proteome</keyword>
<sequence>MKSNRGRFLLKKAGLLLGGVIGAAALMPVFGASALSATEDYAHAYTSGTRVVAQNNSWQTNPGHTYANYTRSGSGSSVFNLNNPNWGTSVQSGTGTTVTSLRACVSIPVLPDDCSAWDE</sequence>
<dbReference type="Proteomes" id="UP001225356">
    <property type="component" value="Unassembled WGS sequence"/>
</dbReference>
<dbReference type="InterPro" id="IPR006311">
    <property type="entry name" value="TAT_signal"/>
</dbReference>
<gene>
    <name evidence="1" type="ORF">J2853_006784</name>
</gene>
<dbReference type="EMBL" id="JAUSQU010000001">
    <property type="protein sequence ID" value="MDP9847573.1"/>
    <property type="molecule type" value="Genomic_DNA"/>
</dbReference>
<name>A0ABT9QLE4_9ACTN</name>
<proteinExistence type="predicted"/>